<keyword evidence="5" id="KW-1185">Reference proteome</keyword>
<dbReference type="InterPro" id="IPR000030">
    <property type="entry name" value="PPE_dom"/>
</dbReference>
<evidence type="ECO:0000313" key="4">
    <source>
        <dbReference type="EMBL" id="ANE78341.1"/>
    </source>
</evidence>
<organism evidence="4 5">
    <name type="scientific">Mycobacterium adipatum</name>
    <dbReference type="NCBI Taxonomy" id="1682113"/>
    <lineage>
        <taxon>Bacteria</taxon>
        <taxon>Bacillati</taxon>
        <taxon>Actinomycetota</taxon>
        <taxon>Actinomycetes</taxon>
        <taxon>Mycobacteriales</taxon>
        <taxon>Mycobacteriaceae</taxon>
        <taxon>Mycobacterium</taxon>
    </lineage>
</organism>
<dbReference type="Pfam" id="PF00823">
    <property type="entry name" value="PPE"/>
    <property type="match status" value="1"/>
</dbReference>
<gene>
    <name evidence="4" type="ORF">A7U43_02405</name>
</gene>
<evidence type="ECO:0000259" key="3">
    <source>
        <dbReference type="Pfam" id="PF00823"/>
    </source>
</evidence>
<evidence type="ECO:0000313" key="5">
    <source>
        <dbReference type="Proteomes" id="UP000077143"/>
    </source>
</evidence>
<dbReference type="GO" id="GO:0052572">
    <property type="term" value="P:response to host immune response"/>
    <property type="evidence" value="ECO:0007669"/>
    <property type="project" value="TreeGrafter"/>
</dbReference>
<dbReference type="InterPro" id="IPR038332">
    <property type="entry name" value="PPE_sf"/>
</dbReference>
<sequence length="434" mass="43727">MIYAALPPEVNTGRLMAGAGAAPMYQAAAAWEMLAIAMETQAEELSASLASLAGSWQGGASERAVQATMPMVVWLRTSALQAQKRAMQAIAQANSYLLAMAVTPPLVEIEMNHVTHAVLEATNFLGVNAVPIGINEFDYFVRMWTQAAGAMHGYQAETAANTVFEPIPPLKPIVMPGVGEAALGAATGRLAATLPGSVLRETAFAHVTAQATVESAALHAGRAAAQANQASVAAQSQTRKAENTAQQAQGEPEQLMNGVQQGAQMGMQLGSQLGSMAMQAPQQMMQTVTQPIQQLTAPLQQVSSMFGQMGNNGAQFGLMGASPFSNHPLAGGTGPAAGAGLVRAASLPGAGGTLASTPLMNSLVAQPSAAAVPTGAAAGGAGTGLAPVGAGAGGGGPMGATGNAGKRGGNRASLAAPSQLAHDLGEDEEDDDDW</sequence>
<evidence type="ECO:0000256" key="1">
    <source>
        <dbReference type="ARBA" id="ARBA00010652"/>
    </source>
</evidence>
<feature type="region of interest" description="Disordered" evidence="2">
    <location>
        <begin position="390"/>
        <end position="434"/>
    </location>
</feature>
<accession>A0A172UHC4</accession>
<proteinExistence type="inferred from homology"/>
<dbReference type="EMBL" id="CP015596">
    <property type="protein sequence ID" value="ANE78341.1"/>
    <property type="molecule type" value="Genomic_DNA"/>
</dbReference>
<dbReference type="SUPFAM" id="SSF140459">
    <property type="entry name" value="PE/PPE dimer-like"/>
    <property type="match status" value="1"/>
</dbReference>
<reference evidence="4 5" key="1">
    <citation type="submission" date="2016-05" db="EMBL/GenBank/DDBJ databases">
        <title>Complete genome sequence of a phthalic acid esters degrading Mycobacterium sp. YC-RL4.</title>
        <authorList>
            <person name="Ren L."/>
            <person name="Fan S."/>
            <person name="Ruth N."/>
            <person name="Jia Y."/>
            <person name="Wang J."/>
            <person name="Qiao C."/>
        </authorList>
    </citation>
    <scope>NUCLEOTIDE SEQUENCE [LARGE SCALE GENOMIC DNA]</scope>
    <source>
        <strain evidence="4 5">YC-RL4</strain>
    </source>
</reference>
<dbReference type="Proteomes" id="UP000077143">
    <property type="component" value="Chromosome"/>
</dbReference>
<feature type="domain" description="PPE" evidence="3">
    <location>
        <begin position="3"/>
        <end position="160"/>
    </location>
</feature>
<dbReference type="PANTHER" id="PTHR46766">
    <property type="entry name" value="GLUTAMINE-RICH PROTEIN 2"/>
    <property type="match status" value="1"/>
</dbReference>
<dbReference type="KEGG" id="madi:A7U43_02405"/>
<feature type="compositionally biased region" description="Acidic residues" evidence="2">
    <location>
        <begin position="425"/>
        <end position="434"/>
    </location>
</feature>
<protein>
    <recommendedName>
        <fullName evidence="3">PPE domain-containing protein</fullName>
    </recommendedName>
</protein>
<dbReference type="Gene3D" id="1.20.1260.20">
    <property type="entry name" value="PPE superfamily"/>
    <property type="match status" value="1"/>
</dbReference>
<dbReference type="PANTHER" id="PTHR46766:SF1">
    <property type="entry name" value="GLUTAMINE-RICH PROTEIN 2"/>
    <property type="match status" value="1"/>
</dbReference>
<dbReference type="AlphaFoldDB" id="A0A172UHC4"/>
<dbReference type="OrthoDB" id="4772941at2"/>
<evidence type="ECO:0000256" key="2">
    <source>
        <dbReference type="SAM" id="MobiDB-lite"/>
    </source>
</evidence>
<feature type="compositionally biased region" description="Gly residues" evidence="2">
    <location>
        <begin position="390"/>
        <end position="399"/>
    </location>
</feature>
<dbReference type="STRING" id="1682113.A7U43_02405"/>
<name>A0A172UHC4_9MYCO</name>
<comment type="similarity">
    <text evidence="1">Belongs to the mycobacterial PPE family.</text>
</comment>
<feature type="region of interest" description="Disordered" evidence="2">
    <location>
        <begin position="233"/>
        <end position="252"/>
    </location>
</feature>